<feature type="region of interest" description="Disordered" evidence="15">
    <location>
        <begin position="26"/>
        <end position="45"/>
    </location>
</feature>
<organism evidence="18 19">
    <name type="scientific">Clavelina lepadiformis</name>
    <name type="common">Light-bulb sea squirt</name>
    <name type="synonym">Ascidia lepadiformis</name>
    <dbReference type="NCBI Taxonomy" id="159417"/>
    <lineage>
        <taxon>Eukaryota</taxon>
        <taxon>Metazoa</taxon>
        <taxon>Chordata</taxon>
        <taxon>Tunicata</taxon>
        <taxon>Ascidiacea</taxon>
        <taxon>Aplousobranchia</taxon>
        <taxon>Clavelinidae</taxon>
        <taxon>Clavelina</taxon>
    </lineage>
</organism>
<dbReference type="Proteomes" id="UP001642483">
    <property type="component" value="Unassembled WGS sequence"/>
</dbReference>
<dbReference type="Pfam" id="PF00270">
    <property type="entry name" value="DEAD"/>
    <property type="match status" value="1"/>
</dbReference>
<keyword evidence="4" id="KW-0217">Developmental protein</keyword>
<dbReference type="SUPFAM" id="SSF63748">
    <property type="entry name" value="Tudor/PWWP/MBT"/>
    <property type="match status" value="1"/>
</dbReference>
<dbReference type="PROSITE" id="PS51194">
    <property type="entry name" value="HELICASE_CTER"/>
    <property type="match status" value="1"/>
</dbReference>
<keyword evidence="6" id="KW-0547">Nucleotide-binding</keyword>
<keyword evidence="7" id="KW-0221">Differentiation</keyword>
<feature type="domain" description="Helicase C-terminal" evidence="17">
    <location>
        <begin position="387"/>
        <end position="555"/>
    </location>
</feature>
<dbReference type="PROSITE" id="PS51192">
    <property type="entry name" value="HELICASE_ATP_BIND_1"/>
    <property type="match status" value="1"/>
</dbReference>
<gene>
    <name evidence="18" type="ORF">CVLEPA_LOCUS14192</name>
</gene>
<comment type="subcellular location">
    <subcellularLocation>
        <location evidence="1">Cytoplasm</location>
    </subcellularLocation>
</comment>
<name>A0ABP0FV97_CLALP</name>
<keyword evidence="9" id="KW-0347">Helicase</keyword>
<keyword evidence="5" id="KW-0963">Cytoplasm</keyword>
<evidence type="ECO:0000256" key="3">
    <source>
        <dbReference type="ARBA" id="ARBA00012552"/>
    </source>
</evidence>
<keyword evidence="8" id="KW-0378">Hydrolase</keyword>
<dbReference type="PANTHER" id="PTHR18934">
    <property type="entry name" value="ATP-DEPENDENT RNA HELICASE"/>
    <property type="match status" value="1"/>
</dbReference>
<evidence type="ECO:0000259" key="17">
    <source>
        <dbReference type="PROSITE" id="PS51194"/>
    </source>
</evidence>
<dbReference type="InterPro" id="IPR011545">
    <property type="entry name" value="DEAD/DEAH_box_helicase_dom"/>
</dbReference>
<evidence type="ECO:0000256" key="15">
    <source>
        <dbReference type="SAM" id="MobiDB-lite"/>
    </source>
</evidence>
<comment type="catalytic activity">
    <reaction evidence="14">
        <text>ATP + H2O = ADP + phosphate + H(+)</text>
        <dbReference type="Rhea" id="RHEA:13065"/>
        <dbReference type="ChEBI" id="CHEBI:15377"/>
        <dbReference type="ChEBI" id="CHEBI:15378"/>
        <dbReference type="ChEBI" id="CHEBI:30616"/>
        <dbReference type="ChEBI" id="CHEBI:43474"/>
        <dbReference type="ChEBI" id="CHEBI:456216"/>
        <dbReference type="EC" id="3.6.4.13"/>
    </reaction>
</comment>
<evidence type="ECO:0000256" key="4">
    <source>
        <dbReference type="ARBA" id="ARBA00022473"/>
    </source>
</evidence>
<dbReference type="Gene3D" id="1.20.120.1080">
    <property type="match status" value="1"/>
</dbReference>
<evidence type="ECO:0000256" key="14">
    <source>
        <dbReference type="ARBA" id="ARBA00047984"/>
    </source>
</evidence>
<dbReference type="Pfam" id="PF00271">
    <property type="entry name" value="Helicase_C"/>
    <property type="match status" value="1"/>
</dbReference>
<evidence type="ECO:0000256" key="7">
    <source>
        <dbReference type="ARBA" id="ARBA00022782"/>
    </source>
</evidence>
<dbReference type="Gene3D" id="2.40.50.90">
    <property type="match status" value="1"/>
</dbReference>
<keyword evidence="10" id="KW-0067">ATP-binding</keyword>
<evidence type="ECO:0000313" key="19">
    <source>
        <dbReference type="Proteomes" id="UP001642483"/>
    </source>
</evidence>
<dbReference type="Gene3D" id="2.30.30.140">
    <property type="match status" value="1"/>
</dbReference>
<evidence type="ECO:0000256" key="8">
    <source>
        <dbReference type="ARBA" id="ARBA00022801"/>
    </source>
</evidence>
<feature type="domain" description="Helicase ATP-binding" evidence="16">
    <location>
        <begin position="146"/>
        <end position="313"/>
    </location>
</feature>
<dbReference type="Pfam" id="PF00567">
    <property type="entry name" value="TUDOR"/>
    <property type="match status" value="1"/>
</dbReference>
<dbReference type="InterPro" id="IPR002999">
    <property type="entry name" value="Tudor"/>
</dbReference>
<evidence type="ECO:0000259" key="16">
    <source>
        <dbReference type="PROSITE" id="PS51192"/>
    </source>
</evidence>
<evidence type="ECO:0000256" key="11">
    <source>
        <dbReference type="ARBA" id="ARBA00022871"/>
    </source>
</evidence>
<keyword evidence="19" id="KW-1185">Reference proteome</keyword>
<evidence type="ECO:0000256" key="12">
    <source>
        <dbReference type="ARBA" id="ARBA00023158"/>
    </source>
</evidence>
<dbReference type="SMART" id="SM00490">
    <property type="entry name" value="HELICc"/>
    <property type="match status" value="1"/>
</dbReference>
<evidence type="ECO:0000256" key="10">
    <source>
        <dbReference type="ARBA" id="ARBA00022840"/>
    </source>
</evidence>
<evidence type="ECO:0000256" key="1">
    <source>
        <dbReference type="ARBA" id="ARBA00004496"/>
    </source>
</evidence>
<dbReference type="EMBL" id="CAWYQH010000096">
    <property type="protein sequence ID" value="CAK8683080.1"/>
    <property type="molecule type" value="Genomic_DNA"/>
</dbReference>
<proteinExistence type="inferred from homology"/>
<accession>A0ABP0FV97</accession>
<evidence type="ECO:0000256" key="13">
    <source>
        <dbReference type="ARBA" id="ARBA00023254"/>
    </source>
</evidence>
<comment type="caution">
    <text evidence="18">The sequence shown here is derived from an EMBL/GenBank/DDBJ whole genome shotgun (WGS) entry which is preliminary data.</text>
</comment>
<dbReference type="SUPFAM" id="SSF52540">
    <property type="entry name" value="P-loop containing nucleoside triphosphate hydrolases"/>
    <property type="match status" value="1"/>
</dbReference>
<dbReference type="InterPro" id="IPR001650">
    <property type="entry name" value="Helicase_C-like"/>
</dbReference>
<evidence type="ECO:0000256" key="9">
    <source>
        <dbReference type="ARBA" id="ARBA00022806"/>
    </source>
</evidence>
<keyword evidence="12" id="KW-0943">RNA-mediated gene silencing</keyword>
<dbReference type="SMART" id="SM00847">
    <property type="entry name" value="HA2"/>
    <property type="match status" value="1"/>
</dbReference>
<keyword evidence="11" id="KW-0744">Spermatogenesis</keyword>
<sequence>MTAPHWTGMTSEPTLEEINDFFSLVPPTRSRRKNRPLPSGKFRGRCFDPKTGKPAEAVFEEETMTLERYGKLSCVDDEQNEEDNLDLTESMISGDMQKLEIDTLPPLLETCSSSVSNHCLEVYNNYDFEHQYDENLPIYSFHSEILGAITSYPVTIIQGTTGSGKTTQVPQYILDQHASARKYCNIVITQPRRIAAISIANRVSQERNWGPVGHLIGYQVGLDKKTSSDTRITYMTTGVLLRHLIVRKTLQDYTHIILDEVHERDQETDFAMLLVRKLFWLNSKYVKVILMSATFDTNQFSDYFGTQTPRVDLGLSVSPVVIAISERLYTVSEHYIEDLSSLGDTPLFRISHPEISDEAFAIAARLIVYLDNIEKGEEASQSLLEGQVNSKSSFRGSVLVFLPGLSHIREMEEILNYERVNKKLQIIPLHSSITSEEQSYVFAKPKSGFRKIILSTNIAESSITVPDIKFVVDFCLTKSMVCDTDTNYQSLQLQWSSKASGSQRAGRAGRVSNGRVYRLVPKAFWEHHIPNYAVPELQRCPLESAILNVKLLDLGAPKAVLSMALSPPDLDNIERTILLLKEIGALSTITNQKRLDGDLTFVGRVLASLPIDMRLGKLLMLGFVFGCLSNCLVIAAALSKPCFFATPYNQPMEAYKKKLFWARGSFSDCVALLNAFRAWEHCIDTQQFRRKSDEKAWGRKNFIQISRIHEVKYLVDELRQRLSHFNIRSDDQLHWSSENSQQCELILKIVMAGAFYPNFFEQSVIDETQSVKEMSLLDPTNTVMFTGIPCGKAPLFKDSLLEATRQCGKQKAIFYDGCKAFIQFEYSDNIDTGSVSPAVYLAGKLTETKRKLEICQSYAEKQPEPGVHTRPPPFLYEPVEDNKFSVELPNPSDPVWFPVQVTHLISAVSFWGNRMLPKNIDCLRYIGITIQTKISSKVNPAELAVDDLVLASYDDGYGFEYYRALVTNVKLSVSVFFVDYGNTSHNLRVDDLRQLPSSLERVPFQAIKFRLRGILPLESRPKDESRQFVHKILQNSTHMVNVKVYSVVSKVVCVDLFTKNNEYVNEILITKDYCYSTEESRVSQLSHAAWETAESKGAFSDSSSSEMLNDQWVKYDGFNRGDRLPPCRGQKLCIYGPRSTFQANFKSIINIGRIRNINVNRNSINSVSINQNPSSGIRTIMVASEIGINQTGSTMLARNTTLLPNIPDLLPLLCVLFAPVVEFRVDPNQTRYIGALCGLGAFQIQKRWHSILPDHDIEVQFNTHFKIQDIVDINALRMLINIAVGSSEDIAGWSQTVIHRTQKLAREKLLLLVQKKRDACDLTSCGSVYKWKLIDEDDVIPHQVSDSRADRKDFYRLHDDIEISA</sequence>
<comment type="similarity">
    <text evidence="2">Belongs to the DEAD box helicase family. DEAH subfamily.</text>
</comment>
<evidence type="ECO:0000256" key="6">
    <source>
        <dbReference type="ARBA" id="ARBA00022741"/>
    </source>
</evidence>
<dbReference type="CDD" id="cd18791">
    <property type="entry name" value="SF2_C_RHA"/>
    <property type="match status" value="1"/>
</dbReference>
<dbReference type="InterPro" id="IPR027417">
    <property type="entry name" value="P-loop_NTPase"/>
</dbReference>
<dbReference type="InterPro" id="IPR007502">
    <property type="entry name" value="Helicase-assoc_dom"/>
</dbReference>
<protein>
    <recommendedName>
        <fullName evidence="3">RNA helicase</fullName>
        <ecNumber evidence="3">3.6.4.13</ecNumber>
    </recommendedName>
</protein>
<dbReference type="EC" id="3.6.4.13" evidence="3"/>
<dbReference type="Gene3D" id="3.40.50.300">
    <property type="entry name" value="P-loop containing nucleotide triphosphate hydrolases"/>
    <property type="match status" value="2"/>
</dbReference>
<evidence type="ECO:0000313" key="18">
    <source>
        <dbReference type="EMBL" id="CAK8683080.1"/>
    </source>
</evidence>
<reference evidence="18 19" key="1">
    <citation type="submission" date="2024-02" db="EMBL/GenBank/DDBJ databases">
        <authorList>
            <person name="Daric V."/>
            <person name="Darras S."/>
        </authorList>
    </citation>
    <scope>NUCLEOTIDE SEQUENCE [LARGE SCALE GENOMIC DNA]</scope>
</reference>
<dbReference type="InterPro" id="IPR014001">
    <property type="entry name" value="Helicase_ATP-bd"/>
</dbReference>
<keyword evidence="13" id="KW-0469">Meiosis</keyword>
<dbReference type="Pfam" id="PF21010">
    <property type="entry name" value="HA2_C"/>
    <property type="match status" value="1"/>
</dbReference>
<dbReference type="InterPro" id="IPR035437">
    <property type="entry name" value="SNase_OB-fold_sf"/>
</dbReference>
<evidence type="ECO:0000256" key="2">
    <source>
        <dbReference type="ARBA" id="ARBA00008792"/>
    </source>
</evidence>
<evidence type="ECO:0000256" key="5">
    <source>
        <dbReference type="ARBA" id="ARBA00022490"/>
    </source>
</evidence>
<dbReference type="PANTHER" id="PTHR18934:SF113">
    <property type="entry name" value="ATP-DEPENDENT RNA HELICASE TDRD9"/>
    <property type="match status" value="1"/>
</dbReference>
<dbReference type="SMART" id="SM00487">
    <property type="entry name" value="DEXDc"/>
    <property type="match status" value="1"/>
</dbReference>